<dbReference type="Proteomes" id="UP000178367">
    <property type="component" value="Unassembled WGS sequence"/>
</dbReference>
<accession>A0A1F5SMQ3</accession>
<proteinExistence type="predicted"/>
<dbReference type="STRING" id="1797994.A2227_05180"/>
<name>A0A1F5SMQ3_9BACT</name>
<gene>
    <name evidence="1" type="ORF">A2227_05180</name>
</gene>
<comment type="caution">
    <text evidence="1">The sequence shown here is derived from an EMBL/GenBank/DDBJ whole genome shotgun (WGS) entry which is preliminary data.</text>
</comment>
<protein>
    <recommendedName>
        <fullName evidence="3">Maf-like protein</fullName>
    </recommendedName>
</protein>
<dbReference type="EMBL" id="MFGB01000005">
    <property type="protein sequence ID" value="OGF27970.1"/>
    <property type="molecule type" value="Genomic_DNA"/>
</dbReference>
<sequence length="137" mass="15376">MKIVICGSMSSAKKMVALEIELKKFDHMVILPRHAREYANGDLAPESSHESTQNKINHDLIRDHYEKIKAADAVLIVNETKNGIKDYIGGNAFLELGYGHALRKKTFILNGIPDMIYTDEILAMQPVILNGDINKIK</sequence>
<dbReference type="AlphaFoldDB" id="A0A1F5SMQ3"/>
<organism evidence="1 2">
    <name type="scientific">Candidatus Falkowbacteria bacterium RIFOXYA2_FULL_47_19</name>
    <dbReference type="NCBI Taxonomy" id="1797994"/>
    <lineage>
        <taxon>Bacteria</taxon>
        <taxon>Candidatus Falkowiibacteriota</taxon>
    </lineage>
</organism>
<evidence type="ECO:0000313" key="2">
    <source>
        <dbReference type="Proteomes" id="UP000178367"/>
    </source>
</evidence>
<reference evidence="1 2" key="1">
    <citation type="journal article" date="2016" name="Nat. Commun.">
        <title>Thousands of microbial genomes shed light on interconnected biogeochemical processes in an aquifer system.</title>
        <authorList>
            <person name="Anantharaman K."/>
            <person name="Brown C.T."/>
            <person name="Hug L.A."/>
            <person name="Sharon I."/>
            <person name="Castelle C.J."/>
            <person name="Probst A.J."/>
            <person name="Thomas B.C."/>
            <person name="Singh A."/>
            <person name="Wilkins M.J."/>
            <person name="Karaoz U."/>
            <person name="Brodie E.L."/>
            <person name="Williams K.H."/>
            <person name="Hubbard S.S."/>
            <person name="Banfield J.F."/>
        </authorList>
    </citation>
    <scope>NUCLEOTIDE SEQUENCE [LARGE SCALE GENOMIC DNA]</scope>
</reference>
<evidence type="ECO:0008006" key="3">
    <source>
        <dbReference type="Google" id="ProtNLM"/>
    </source>
</evidence>
<evidence type="ECO:0000313" key="1">
    <source>
        <dbReference type="EMBL" id="OGF27970.1"/>
    </source>
</evidence>